<evidence type="ECO:0008006" key="3">
    <source>
        <dbReference type="Google" id="ProtNLM"/>
    </source>
</evidence>
<sequence>MERVTLGGYHAQQCARVTHNLFSPGDVEPVTPSPEQLALRAVGIAFEAAIFDELGSRYRDSGRLLVLDADAGRSEQQRATRAAMEAGVDVIARAWLPEVNGRVGKPDVLIRYENGYLPVDIKNHRTVSSAKTSDVQVSTLSESDRLLTFPGYSDHGARWRDDVMQLAHYTPRHPAGNWCGPTGSVTAILVIGSSTAPRWPVNTTHR</sequence>
<accession>A0A7I9XJG6</accession>
<keyword evidence="2" id="KW-1185">Reference proteome</keyword>
<evidence type="ECO:0000313" key="2">
    <source>
        <dbReference type="Proteomes" id="UP000465263"/>
    </source>
</evidence>
<dbReference type="EMBL" id="BLKV01000001">
    <property type="protein sequence ID" value="GFG69680.1"/>
    <property type="molecule type" value="Genomic_DNA"/>
</dbReference>
<dbReference type="RefSeq" id="WP_234807207.1">
    <property type="nucleotide sequence ID" value="NZ_BLKV01000001.1"/>
</dbReference>
<gene>
    <name evidence="1" type="ORF">MSEN_14000</name>
</gene>
<comment type="caution">
    <text evidence="1">The sequence shown here is derived from an EMBL/GenBank/DDBJ whole genome shotgun (WGS) entry which is preliminary data.</text>
</comment>
<dbReference type="Proteomes" id="UP000465263">
    <property type="component" value="Unassembled WGS sequence"/>
</dbReference>
<organism evidence="1 2">
    <name type="scientific">Mycolicibacter senuensis</name>
    <dbReference type="NCBI Taxonomy" id="386913"/>
    <lineage>
        <taxon>Bacteria</taxon>
        <taxon>Bacillati</taxon>
        <taxon>Actinomycetota</taxon>
        <taxon>Actinomycetes</taxon>
        <taxon>Mycobacteriales</taxon>
        <taxon>Mycobacteriaceae</taxon>
        <taxon>Mycolicibacter</taxon>
    </lineage>
</organism>
<proteinExistence type="predicted"/>
<name>A0A7I9XJG6_9MYCO</name>
<reference evidence="1 2" key="1">
    <citation type="journal article" date="2019" name="Emerg. Microbes Infect.">
        <title>Comprehensive subspecies identification of 175 nontuberculous mycobacteria species based on 7547 genomic profiles.</title>
        <authorList>
            <person name="Matsumoto Y."/>
            <person name="Kinjo T."/>
            <person name="Motooka D."/>
            <person name="Nabeya D."/>
            <person name="Jung N."/>
            <person name="Uechi K."/>
            <person name="Horii T."/>
            <person name="Iida T."/>
            <person name="Fujita J."/>
            <person name="Nakamura S."/>
        </authorList>
    </citation>
    <scope>NUCLEOTIDE SEQUENCE [LARGE SCALE GENOMIC DNA]</scope>
    <source>
        <strain evidence="1 2">JCM 16017</strain>
    </source>
</reference>
<dbReference type="AlphaFoldDB" id="A0A7I9XJG6"/>
<evidence type="ECO:0000313" key="1">
    <source>
        <dbReference type="EMBL" id="GFG69680.1"/>
    </source>
</evidence>
<protein>
    <recommendedName>
        <fullName evidence="3">PD-(D/E)XK endonuclease-like domain-containing protein</fullName>
    </recommendedName>
</protein>